<gene>
    <name evidence="18" type="ORF">BSTOLATCC_MIC48231</name>
</gene>
<dbReference type="EC" id="2.7.11.1" evidence="3"/>
<evidence type="ECO:0000256" key="7">
    <source>
        <dbReference type="ARBA" id="ARBA00022737"/>
    </source>
</evidence>
<comment type="catalytic activity">
    <reaction evidence="13">
        <text>L-threonyl-[protein] + ATP = O-phospho-L-threonyl-[protein] + ADP + H(+)</text>
        <dbReference type="Rhea" id="RHEA:46608"/>
        <dbReference type="Rhea" id="RHEA-COMP:11060"/>
        <dbReference type="Rhea" id="RHEA-COMP:11605"/>
        <dbReference type="ChEBI" id="CHEBI:15378"/>
        <dbReference type="ChEBI" id="CHEBI:30013"/>
        <dbReference type="ChEBI" id="CHEBI:30616"/>
        <dbReference type="ChEBI" id="CHEBI:61977"/>
        <dbReference type="ChEBI" id="CHEBI:456216"/>
        <dbReference type="EC" id="2.7.11.1"/>
    </reaction>
</comment>
<comment type="caution">
    <text evidence="18">The sequence shown here is derived from an EMBL/GenBank/DDBJ whole genome shotgun (WGS) entry which is preliminary data.</text>
</comment>
<keyword evidence="19" id="KW-1185">Reference proteome</keyword>
<keyword evidence="9" id="KW-0418">Kinase</keyword>
<dbReference type="InterPro" id="IPR017441">
    <property type="entry name" value="Protein_kinase_ATP_BS"/>
</dbReference>
<dbReference type="InterPro" id="IPR011009">
    <property type="entry name" value="Kinase-like_dom_sf"/>
</dbReference>
<evidence type="ECO:0000256" key="5">
    <source>
        <dbReference type="ARBA" id="ARBA00022679"/>
    </source>
</evidence>
<evidence type="ECO:0000256" key="1">
    <source>
        <dbReference type="ARBA" id="ARBA00001946"/>
    </source>
</evidence>
<sequence>MSLFESINSRFQGSYKFWKPEKNKNSSIVFKNKVFYKAKQGAIKSCELILIKNYLIKVIPDSINKITLLDWKIIEPFTEVNGDKERFGFSVGHRGCSRDFYVENEEKLNEWLDVLLPTCIMTDFSNDFSIVKEIGSGSFGVVYLALSNNDSKPYAVKAINKNNFSTTSSLNSVADEIKIMRMLDHPNIVKLHYVYEDSSLIYLVTDYVEGGNLHSRMVKKKVFNERTVSHFAEKMLGVLDYMSSLDIVHRDLKLENILMVSEENDYDFKIIDFGLAAEVTEGLHLRCGSPGYIAPEILRKHYYDAKADLFSLGVILYILLSGKMPFNGKNINDVLIKNREGKISFQHPAWKNVSKYASTLVLRLTEPLPSIRPTAREALQDSWLHQELNTTLPNIHPTSQPSESHTSHSE</sequence>
<evidence type="ECO:0000256" key="3">
    <source>
        <dbReference type="ARBA" id="ARBA00012513"/>
    </source>
</evidence>
<dbReference type="EMBL" id="CAJZBQ010000047">
    <property type="protein sequence ID" value="CAG9329411.1"/>
    <property type="molecule type" value="Genomic_DNA"/>
</dbReference>
<comment type="subunit">
    <text evidence="2">Monomer.</text>
</comment>
<dbReference type="AlphaFoldDB" id="A0AAU9JXY6"/>
<dbReference type="GO" id="GO:0046872">
    <property type="term" value="F:metal ion binding"/>
    <property type="evidence" value="ECO:0007669"/>
    <property type="project" value="UniProtKB-KW"/>
</dbReference>
<evidence type="ECO:0000256" key="15">
    <source>
        <dbReference type="PROSITE-ProRule" id="PRU10141"/>
    </source>
</evidence>
<protein>
    <recommendedName>
        <fullName evidence="3">non-specific serine/threonine protein kinase</fullName>
        <ecNumber evidence="3">2.7.11.1</ecNumber>
    </recommendedName>
</protein>
<evidence type="ECO:0000256" key="2">
    <source>
        <dbReference type="ARBA" id="ARBA00011245"/>
    </source>
</evidence>
<evidence type="ECO:0000256" key="11">
    <source>
        <dbReference type="ARBA" id="ARBA00022840"/>
    </source>
</evidence>
<dbReference type="PANTHER" id="PTHR24347">
    <property type="entry name" value="SERINE/THREONINE-PROTEIN KINASE"/>
    <property type="match status" value="1"/>
</dbReference>
<dbReference type="SUPFAM" id="SSF56112">
    <property type="entry name" value="Protein kinase-like (PK-like)"/>
    <property type="match status" value="1"/>
</dbReference>
<dbReference type="Proteomes" id="UP001162131">
    <property type="component" value="Unassembled WGS sequence"/>
</dbReference>
<feature type="binding site" evidence="15">
    <location>
        <position position="157"/>
    </location>
    <ligand>
        <name>ATP</name>
        <dbReference type="ChEBI" id="CHEBI:30616"/>
    </ligand>
</feature>
<evidence type="ECO:0000256" key="4">
    <source>
        <dbReference type="ARBA" id="ARBA00022527"/>
    </source>
</evidence>
<dbReference type="CDD" id="cd05117">
    <property type="entry name" value="STKc_CAMK"/>
    <property type="match status" value="1"/>
</dbReference>
<keyword evidence="11 15" id="KW-0067">ATP-binding</keyword>
<dbReference type="Gene3D" id="1.10.510.10">
    <property type="entry name" value="Transferase(Phosphotransferase) domain 1"/>
    <property type="match status" value="1"/>
</dbReference>
<evidence type="ECO:0000256" key="6">
    <source>
        <dbReference type="ARBA" id="ARBA00022723"/>
    </source>
</evidence>
<comment type="similarity">
    <text evidence="12">Belongs to the protein kinase superfamily. Ser/Thr protein kinase family. CDPK subfamily.</text>
</comment>
<keyword evidence="5" id="KW-0808">Transferase</keyword>
<organism evidence="18 19">
    <name type="scientific">Blepharisma stoltei</name>
    <dbReference type="NCBI Taxonomy" id="1481888"/>
    <lineage>
        <taxon>Eukaryota</taxon>
        <taxon>Sar</taxon>
        <taxon>Alveolata</taxon>
        <taxon>Ciliophora</taxon>
        <taxon>Postciliodesmatophora</taxon>
        <taxon>Heterotrichea</taxon>
        <taxon>Heterotrichida</taxon>
        <taxon>Blepharismidae</taxon>
        <taxon>Blepharisma</taxon>
    </lineage>
</organism>
<keyword evidence="10" id="KW-0106">Calcium</keyword>
<dbReference type="PROSITE" id="PS00108">
    <property type="entry name" value="PROTEIN_KINASE_ST"/>
    <property type="match status" value="1"/>
</dbReference>
<evidence type="ECO:0000313" key="18">
    <source>
        <dbReference type="EMBL" id="CAG9329411.1"/>
    </source>
</evidence>
<reference evidence="18" key="1">
    <citation type="submission" date="2021-09" db="EMBL/GenBank/DDBJ databases">
        <authorList>
            <consortium name="AG Swart"/>
            <person name="Singh M."/>
            <person name="Singh A."/>
            <person name="Seah K."/>
            <person name="Emmerich C."/>
        </authorList>
    </citation>
    <scope>NUCLEOTIDE SEQUENCE</scope>
    <source>
        <strain evidence="18">ATCC30299</strain>
    </source>
</reference>
<dbReference type="Pfam" id="PF00069">
    <property type="entry name" value="Pkinase"/>
    <property type="match status" value="1"/>
</dbReference>
<comment type="cofactor">
    <cofactor evidence="1">
        <name>Mg(2+)</name>
        <dbReference type="ChEBI" id="CHEBI:18420"/>
    </cofactor>
</comment>
<evidence type="ECO:0000259" key="17">
    <source>
        <dbReference type="PROSITE" id="PS50011"/>
    </source>
</evidence>
<dbReference type="GO" id="GO:0004674">
    <property type="term" value="F:protein serine/threonine kinase activity"/>
    <property type="evidence" value="ECO:0007669"/>
    <property type="project" value="UniProtKB-KW"/>
</dbReference>
<dbReference type="PROSITE" id="PS50011">
    <property type="entry name" value="PROTEIN_KINASE_DOM"/>
    <property type="match status" value="1"/>
</dbReference>
<evidence type="ECO:0000256" key="14">
    <source>
        <dbReference type="ARBA" id="ARBA00048679"/>
    </source>
</evidence>
<evidence type="ECO:0000313" key="19">
    <source>
        <dbReference type="Proteomes" id="UP001162131"/>
    </source>
</evidence>
<keyword evidence="8 15" id="KW-0547">Nucleotide-binding</keyword>
<comment type="catalytic activity">
    <reaction evidence="14">
        <text>L-seryl-[protein] + ATP = O-phospho-L-seryl-[protein] + ADP + H(+)</text>
        <dbReference type="Rhea" id="RHEA:17989"/>
        <dbReference type="Rhea" id="RHEA-COMP:9863"/>
        <dbReference type="Rhea" id="RHEA-COMP:11604"/>
        <dbReference type="ChEBI" id="CHEBI:15378"/>
        <dbReference type="ChEBI" id="CHEBI:29999"/>
        <dbReference type="ChEBI" id="CHEBI:30616"/>
        <dbReference type="ChEBI" id="CHEBI:83421"/>
        <dbReference type="ChEBI" id="CHEBI:456216"/>
        <dbReference type="EC" id="2.7.11.1"/>
    </reaction>
</comment>
<dbReference type="SMART" id="SM00220">
    <property type="entry name" value="S_TKc"/>
    <property type="match status" value="1"/>
</dbReference>
<evidence type="ECO:0000256" key="10">
    <source>
        <dbReference type="ARBA" id="ARBA00022837"/>
    </source>
</evidence>
<evidence type="ECO:0000256" key="9">
    <source>
        <dbReference type="ARBA" id="ARBA00022777"/>
    </source>
</evidence>
<keyword evidence="4 16" id="KW-0723">Serine/threonine-protein kinase</keyword>
<dbReference type="PROSITE" id="PS00107">
    <property type="entry name" value="PROTEIN_KINASE_ATP"/>
    <property type="match status" value="1"/>
</dbReference>
<name>A0AAU9JXY6_9CILI</name>
<dbReference type="InterPro" id="IPR008271">
    <property type="entry name" value="Ser/Thr_kinase_AS"/>
</dbReference>
<keyword evidence="6" id="KW-0479">Metal-binding</keyword>
<evidence type="ECO:0000256" key="12">
    <source>
        <dbReference type="ARBA" id="ARBA00024334"/>
    </source>
</evidence>
<keyword evidence="7" id="KW-0677">Repeat</keyword>
<dbReference type="FunFam" id="3.30.200.20:FF:000315">
    <property type="entry name" value="Calcium-dependent protein kinase 3"/>
    <property type="match status" value="1"/>
</dbReference>
<proteinExistence type="inferred from homology"/>
<accession>A0AAU9JXY6</accession>
<evidence type="ECO:0000256" key="16">
    <source>
        <dbReference type="RuleBase" id="RU000304"/>
    </source>
</evidence>
<feature type="domain" description="Protein kinase" evidence="17">
    <location>
        <begin position="128"/>
        <end position="384"/>
    </location>
</feature>
<dbReference type="InterPro" id="IPR000719">
    <property type="entry name" value="Prot_kinase_dom"/>
</dbReference>
<dbReference type="GO" id="GO:0005524">
    <property type="term" value="F:ATP binding"/>
    <property type="evidence" value="ECO:0007669"/>
    <property type="project" value="UniProtKB-UniRule"/>
</dbReference>
<dbReference type="FunFam" id="1.10.510.10:FF:000571">
    <property type="entry name" value="Maternal embryonic leucine zipper kinase"/>
    <property type="match status" value="1"/>
</dbReference>
<evidence type="ECO:0000256" key="13">
    <source>
        <dbReference type="ARBA" id="ARBA00047899"/>
    </source>
</evidence>
<evidence type="ECO:0000256" key="8">
    <source>
        <dbReference type="ARBA" id="ARBA00022741"/>
    </source>
</evidence>